<sequence>MGYLFDYLCDLSMPKALPLDCQFIEFLLSRSDPFLIRYASLTHAQNWRTRVRKQHLPHWQELEFHDPDALEAQINEFVVLTFGSGRLPMLRRRYATERHRQSKSTQAIELDSDLIQRLQQLKTEQQHRNLSDTVRWLTEQLDRGE</sequence>
<evidence type="ECO:0000313" key="2">
    <source>
        <dbReference type="Proteomes" id="UP001499988"/>
    </source>
</evidence>
<dbReference type="Proteomes" id="UP001499988">
    <property type="component" value="Unassembled WGS sequence"/>
</dbReference>
<dbReference type="EMBL" id="BAABJZ010000096">
    <property type="protein sequence ID" value="GAA4896029.1"/>
    <property type="molecule type" value="Genomic_DNA"/>
</dbReference>
<keyword evidence="2" id="KW-1185">Reference proteome</keyword>
<protein>
    <submittedName>
        <fullName evidence="1">Uncharacterized protein</fullName>
    </submittedName>
</protein>
<reference evidence="2" key="1">
    <citation type="journal article" date="2019" name="Int. J. Syst. Evol. Microbiol.">
        <title>The Global Catalogue of Microorganisms (GCM) 10K type strain sequencing project: providing services to taxonomists for standard genome sequencing and annotation.</title>
        <authorList>
            <consortium name="The Broad Institute Genomics Platform"/>
            <consortium name="The Broad Institute Genome Sequencing Center for Infectious Disease"/>
            <person name="Wu L."/>
            <person name="Ma J."/>
        </authorList>
    </citation>
    <scope>NUCLEOTIDE SEQUENCE [LARGE SCALE GENOMIC DNA]</scope>
    <source>
        <strain evidence="2">JCM 18401</strain>
    </source>
</reference>
<organism evidence="1 2">
    <name type="scientific">Ferrimonas pelagia</name>
    <dbReference type="NCBI Taxonomy" id="1177826"/>
    <lineage>
        <taxon>Bacteria</taxon>
        <taxon>Pseudomonadati</taxon>
        <taxon>Pseudomonadota</taxon>
        <taxon>Gammaproteobacteria</taxon>
        <taxon>Alteromonadales</taxon>
        <taxon>Ferrimonadaceae</taxon>
        <taxon>Ferrimonas</taxon>
    </lineage>
</organism>
<gene>
    <name evidence="1" type="ORF">GCM10023333_31530</name>
</gene>
<proteinExistence type="predicted"/>
<comment type="caution">
    <text evidence="1">The sequence shown here is derived from an EMBL/GenBank/DDBJ whole genome shotgun (WGS) entry which is preliminary data.</text>
</comment>
<accession>A0ABP9F817</accession>
<evidence type="ECO:0000313" key="1">
    <source>
        <dbReference type="EMBL" id="GAA4896029.1"/>
    </source>
</evidence>
<name>A0ABP9F817_9GAMM</name>